<evidence type="ECO:0000313" key="14">
    <source>
        <dbReference type="EMBL" id="OXB17053.1"/>
    </source>
</evidence>
<comment type="caution">
    <text evidence="13">The sequence shown here is derived from an EMBL/GenBank/DDBJ whole genome shotgun (WGS) entry which is preliminary data.</text>
</comment>
<feature type="domain" description="TonB-dependent receptor plug" evidence="12">
    <location>
        <begin position="46"/>
        <end position="150"/>
    </location>
</feature>
<dbReference type="RefSeq" id="WP_070907046.1">
    <property type="nucleotide sequence ID" value="NZ_MIKE01000022.1"/>
</dbReference>
<dbReference type="GO" id="GO:0044718">
    <property type="term" value="P:siderophore transmembrane transport"/>
    <property type="evidence" value="ECO:0007669"/>
    <property type="project" value="TreeGrafter"/>
</dbReference>
<evidence type="ECO:0000259" key="11">
    <source>
        <dbReference type="Pfam" id="PF00593"/>
    </source>
</evidence>
<gene>
    <name evidence="14" type="ORF">B0A71_17440</name>
    <name evidence="13" type="ORF">BHE19_08155</name>
</gene>
<dbReference type="PANTHER" id="PTHR30069">
    <property type="entry name" value="TONB-DEPENDENT OUTER MEMBRANE RECEPTOR"/>
    <property type="match status" value="1"/>
</dbReference>
<sequence length="710" mass="79119">MKKIITFCLIILTTSVGFAQEKSKDSLQTNNLDDIIVTASRKKESIKEVVSSITIVGAKKIQSQTLVNSNIGNILQYTVPGLATASNQTSNFGQTLRGRPFLVMIDGIPQSTPLRNGGRDLQVIDPSSIERVEVIKGATSIYGNGADGGIINYITKKSHSEEKISGSVQLGLITQPKTFAESFGYRASLSLAGKLKKLDYVVGFTQERSGVAKDANGVNLSPFYSLSNLNTYNGLFKIGYALTDTQRLEFSYMGYASKSFLDQDVKIGKWGEIPTIGVDAGGRLGTPEGTPRNHNFRVAYSNSEIWNNTSLDVNLYAQDFRTVYSYDRDQFLNGGQSNVASQKKGLRVNFDSRLFANDTYKAEVIYGLDLLQDKTVQKLEDGRFWTPQMKMLNTAPFALIKFDAWGKFTLKAGARYENIKVKADDFNTLPVLNAKNNTYTKSIFVQGGELDYNALVGNIGLRYNIMPEVNVFTSYSQSFSINEVGRILRTSTESVISKLPTDPIIVNNYEMGVAGAIKKWFNYEVTSFWSTSQLGATSIQSADGSFAMQRAPENIWGYEAVVGFNPIEFLSFGGAFAWIEGKVDNDNNGSYEKYINGSRIMAPKLTTYVQIRPLKNLDIELSSLHNFKRDRFDPNPTTNLYSFNEGPVKKYTVFNLSSSYLINKSFRLALGVENLFNKDYAPNIAWWQARDKDFVNAPGRRATLQIQYNF</sequence>
<reference evidence="15" key="2">
    <citation type="submission" date="2016-09" db="EMBL/GenBank/DDBJ databases">
        <authorList>
            <person name="Chen S."/>
            <person name="Walker E."/>
        </authorList>
    </citation>
    <scope>NUCLEOTIDE SEQUENCE [LARGE SCALE GENOMIC DNA]</scope>
    <source>
        <strain evidence="15">MSU</strain>
    </source>
</reference>
<dbReference type="Gene3D" id="2.170.130.10">
    <property type="entry name" value="TonB-dependent receptor, plug domain"/>
    <property type="match status" value="1"/>
</dbReference>
<dbReference type="Proteomes" id="UP000198319">
    <property type="component" value="Unassembled WGS sequence"/>
</dbReference>
<proteinExistence type="inferred from homology"/>
<evidence type="ECO:0000313" key="16">
    <source>
        <dbReference type="Proteomes" id="UP000198319"/>
    </source>
</evidence>
<dbReference type="InterPro" id="IPR036942">
    <property type="entry name" value="Beta-barrel_TonB_sf"/>
</dbReference>
<dbReference type="STRING" id="1278819.BHE19_08155"/>
<dbReference type="InterPro" id="IPR012910">
    <property type="entry name" value="Plug_dom"/>
</dbReference>
<keyword evidence="3 8" id="KW-1134">Transmembrane beta strand</keyword>
<evidence type="ECO:0000256" key="7">
    <source>
        <dbReference type="ARBA" id="ARBA00023237"/>
    </source>
</evidence>
<dbReference type="Proteomes" id="UP000180252">
    <property type="component" value="Unassembled WGS sequence"/>
</dbReference>
<dbReference type="PROSITE" id="PS52016">
    <property type="entry name" value="TONB_DEPENDENT_REC_3"/>
    <property type="match status" value="1"/>
</dbReference>
<reference evidence="13" key="1">
    <citation type="submission" date="2016-09" db="EMBL/GenBank/DDBJ databases">
        <authorList>
            <person name="Capua I."/>
            <person name="De Benedictis P."/>
            <person name="Joannis T."/>
            <person name="Lombin L.H."/>
            <person name="Cattoli G."/>
        </authorList>
    </citation>
    <scope>NUCLEOTIDE SEQUENCE [LARGE SCALE GENOMIC DNA]</scope>
    <source>
        <strain evidence="13">MSU</strain>
    </source>
</reference>
<feature type="signal peptide" evidence="10">
    <location>
        <begin position="1"/>
        <end position="19"/>
    </location>
</feature>
<dbReference type="SUPFAM" id="SSF56935">
    <property type="entry name" value="Porins"/>
    <property type="match status" value="1"/>
</dbReference>
<dbReference type="InterPro" id="IPR000531">
    <property type="entry name" value="Beta-barrel_TonB"/>
</dbReference>
<dbReference type="CDD" id="cd01347">
    <property type="entry name" value="ligand_gated_channel"/>
    <property type="match status" value="1"/>
</dbReference>
<dbReference type="InterPro" id="IPR039426">
    <property type="entry name" value="TonB-dep_rcpt-like"/>
</dbReference>
<evidence type="ECO:0000256" key="9">
    <source>
        <dbReference type="RuleBase" id="RU003357"/>
    </source>
</evidence>
<evidence type="ECO:0000256" key="8">
    <source>
        <dbReference type="PROSITE-ProRule" id="PRU01360"/>
    </source>
</evidence>
<keyword evidence="2 8" id="KW-0813">Transport</keyword>
<evidence type="ECO:0000313" key="13">
    <source>
        <dbReference type="EMBL" id="OHT45792.1"/>
    </source>
</evidence>
<name>A0A1S1J559_9FLAO</name>
<dbReference type="Pfam" id="PF07715">
    <property type="entry name" value="Plug"/>
    <property type="match status" value="1"/>
</dbReference>
<dbReference type="GO" id="GO:0009279">
    <property type="term" value="C:cell outer membrane"/>
    <property type="evidence" value="ECO:0007669"/>
    <property type="project" value="UniProtKB-SubCell"/>
</dbReference>
<feature type="domain" description="TonB-dependent receptor-like beta-barrel" evidence="11">
    <location>
        <begin position="248"/>
        <end position="675"/>
    </location>
</feature>
<evidence type="ECO:0000256" key="2">
    <source>
        <dbReference type="ARBA" id="ARBA00022448"/>
    </source>
</evidence>
<keyword evidence="13" id="KW-0675">Receptor</keyword>
<reference evidence="14 16" key="3">
    <citation type="submission" date="2016-11" db="EMBL/GenBank/DDBJ databases">
        <title>Whole genomes of Flavobacteriaceae.</title>
        <authorList>
            <person name="Stine C."/>
            <person name="Li C."/>
            <person name="Tadesse D."/>
        </authorList>
    </citation>
    <scope>NUCLEOTIDE SEQUENCE [LARGE SCALE GENOMIC DNA]</scope>
    <source>
        <strain evidence="14 16">ATCC BAA-2541</strain>
    </source>
</reference>
<keyword evidence="16" id="KW-1185">Reference proteome</keyword>
<dbReference type="GO" id="GO:0015344">
    <property type="term" value="F:siderophore uptake transmembrane transporter activity"/>
    <property type="evidence" value="ECO:0007669"/>
    <property type="project" value="TreeGrafter"/>
</dbReference>
<keyword evidence="6 8" id="KW-0472">Membrane</keyword>
<dbReference type="EMBL" id="MIKE01000022">
    <property type="protein sequence ID" value="OHT45792.1"/>
    <property type="molecule type" value="Genomic_DNA"/>
</dbReference>
<protein>
    <submittedName>
        <fullName evidence="13">TonB-dependent receptor</fullName>
    </submittedName>
</protein>
<evidence type="ECO:0000313" key="15">
    <source>
        <dbReference type="Proteomes" id="UP000180252"/>
    </source>
</evidence>
<dbReference type="EMBL" id="MUHG01000026">
    <property type="protein sequence ID" value="OXB17053.1"/>
    <property type="molecule type" value="Genomic_DNA"/>
</dbReference>
<organism evidence="13 15">
    <name type="scientific">Flavobacterium tructae</name>
    <dbReference type="NCBI Taxonomy" id="1114873"/>
    <lineage>
        <taxon>Bacteria</taxon>
        <taxon>Pseudomonadati</taxon>
        <taxon>Bacteroidota</taxon>
        <taxon>Flavobacteriia</taxon>
        <taxon>Flavobacteriales</taxon>
        <taxon>Flavobacteriaceae</taxon>
        <taxon>Flavobacterium</taxon>
    </lineage>
</organism>
<evidence type="ECO:0000256" key="5">
    <source>
        <dbReference type="ARBA" id="ARBA00023077"/>
    </source>
</evidence>
<keyword evidence="5 9" id="KW-0798">TonB box</keyword>
<dbReference type="InterPro" id="IPR037066">
    <property type="entry name" value="Plug_dom_sf"/>
</dbReference>
<keyword evidence="7 8" id="KW-0998">Cell outer membrane</keyword>
<comment type="subcellular location">
    <subcellularLocation>
        <location evidence="1 8">Cell outer membrane</location>
        <topology evidence="1 8">Multi-pass membrane protein</topology>
    </subcellularLocation>
</comment>
<evidence type="ECO:0000256" key="10">
    <source>
        <dbReference type="SAM" id="SignalP"/>
    </source>
</evidence>
<dbReference type="PANTHER" id="PTHR30069:SF42">
    <property type="entry name" value="FERRIC AEROBACTIN RECEPTOR"/>
    <property type="match status" value="1"/>
</dbReference>
<keyword evidence="10" id="KW-0732">Signal</keyword>
<evidence type="ECO:0000256" key="3">
    <source>
        <dbReference type="ARBA" id="ARBA00022452"/>
    </source>
</evidence>
<comment type="similarity">
    <text evidence="8 9">Belongs to the TonB-dependent receptor family.</text>
</comment>
<accession>A0A1S1J559</accession>
<feature type="chain" id="PRO_5010167478" evidence="10">
    <location>
        <begin position="20"/>
        <end position="710"/>
    </location>
</feature>
<dbReference type="Gene3D" id="2.40.170.20">
    <property type="entry name" value="TonB-dependent receptor, beta-barrel domain"/>
    <property type="match status" value="1"/>
</dbReference>
<dbReference type="Pfam" id="PF00593">
    <property type="entry name" value="TonB_dep_Rec_b-barrel"/>
    <property type="match status" value="1"/>
</dbReference>
<evidence type="ECO:0000259" key="12">
    <source>
        <dbReference type="Pfam" id="PF07715"/>
    </source>
</evidence>
<evidence type="ECO:0000256" key="6">
    <source>
        <dbReference type="ARBA" id="ARBA00023136"/>
    </source>
</evidence>
<evidence type="ECO:0000256" key="4">
    <source>
        <dbReference type="ARBA" id="ARBA00022692"/>
    </source>
</evidence>
<keyword evidence="4 8" id="KW-0812">Transmembrane</keyword>
<evidence type="ECO:0000256" key="1">
    <source>
        <dbReference type="ARBA" id="ARBA00004571"/>
    </source>
</evidence>
<dbReference type="OrthoDB" id="8670144at2"/>
<dbReference type="AlphaFoldDB" id="A0A1S1J559"/>